<proteinExistence type="predicted"/>
<feature type="compositionally biased region" description="Basic and acidic residues" evidence="1">
    <location>
        <begin position="11"/>
        <end position="24"/>
    </location>
</feature>
<evidence type="ECO:0000313" key="3">
    <source>
        <dbReference type="Proteomes" id="UP000320693"/>
    </source>
</evidence>
<keyword evidence="3" id="KW-1185">Reference proteome</keyword>
<evidence type="ECO:0000256" key="1">
    <source>
        <dbReference type="SAM" id="MobiDB-lite"/>
    </source>
</evidence>
<feature type="compositionally biased region" description="Basic and acidic residues" evidence="1">
    <location>
        <begin position="38"/>
        <end position="49"/>
    </location>
</feature>
<protein>
    <submittedName>
        <fullName evidence="2">Uncharacterized protein</fullName>
    </submittedName>
</protein>
<gene>
    <name evidence="2" type="ORF">PSA01_01050</name>
</gene>
<reference evidence="2 3" key="1">
    <citation type="submission" date="2019-06" db="EMBL/GenBank/DDBJ databases">
        <title>Whole genome shotgun sequence of Pseudonocardia saturnea NBRC 14499.</title>
        <authorList>
            <person name="Hosoyama A."/>
            <person name="Uohara A."/>
            <person name="Ohji S."/>
            <person name="Ichikawa N."/>
        </authorList>
    </citation>
    <scope>NUCLEOTIDE SEQUENCE [LARGE SCALE GENOMIC DNA]</scope>
    <source>
        <strain evidence="2 3">NBRC 14499</strain>
    </source>
</reference>
<organism evidence="2 3">
    <name type="scientific">Pseudonocardia saturnea</name>
    <dbReference type="NCBI Taxonomy" id="33909"/>
    <lineage>
        <taxon>Bacteria</taxon>
        <taxon>Bacillati</taxon>
        <taxon>Actinomycetota</taxon>
        <taxon>Actinomycetes</taxon>
        <taxon>Pseudonocardiales</taxon>
        <taxon>Pseudonocardiaceae</taxon>
        <taxon>Pseudonocardia</taxon>
    </lineage>
</organism>
<dbReference type="Proteomes" id="UP000320693">
    <property type="component" value="Unassembled WGS sequence"/>
</dbReference>
<comment type="caution">
    <text evidence="2">The sequence shown here is derived from an EMBL/GenBank/DDBJ whole genome shotgun (WGS) entry which is preliminary data.</text>
</comment>
<accession>A0ABQ0RQW9</accession>
<dbReference type="EMBL" id="BJNH01000002">
    <property type="protein sequence ID" value="GEC23076.1"/>
    <property type="molecule type" value="Genomic_DNA"/>
</dbReference>
<evidence type="ECO:0000313" key="2">
    <source>
        <dbReference type="EMBL" id="GEC23076.1"/>
    </source>
</evidence>
<feature type="region of interest" description="Disordered" evidence="1">
    <location>
        <begin position="1"/>
        <end position="79"/>
    </location>
</feature>
<sequence>MNPTTNQPNAHIEHQMIQKTRRSDTGLFPPFGEGSATTRDHLGPARRDVTPGGARAAPFRTDQNAPASRALATLARCSS</sequence>
<name>A0ABQ0RQW9_9PSEU</name>